<gene>
    <name evidence="3" type="ORF">ESY86_07245</name>
</gene>
<reference evidence="3 4" key="1">
    <citation type="submission" date="2019-08" db="EMBL/GenBank/DDBJ databases">
        <title>Genomes of Subsaximicrobium wynnwilliamsii strains.</title>
        <authorList>
            <person name="Bowman J.P."/>
        </authorList>
    </citation>
    <scope>NUCLEOTIDE SEQUENCE [LARGE SCALE GENOMIC DNA]</scope>
    <source>
        <strain evidence="3 4">2-80-2</strain>
    </source>
</reference>
<dbReference type="Proteomes" id="UP000321578">
    <property type="component" value="Unassembled WGS sequence"/>
</dbReference>
<accession>A0A5C6ZLM3</accession>
<keyword evidence="4" id="KW-1185">Reference proteome</keyword>
<evidence type="ECO:0000313" key="4">
    <source>
        <dbReference type="Proteomes" id="UP000321578"/>
    </source>
</evidence>
<evidence type="ECO:0000256" key="1">
    <source>
        <dbReference type="SAM" id="Phobius"/>
    </source>
</evidence>
<comment type="caution">
    <text evidence="3">The sequence shown here is derived from an EMBL/GenBank/DDBJ whole genome shotgun (WGS) entry which is preliminary data.</text>
</comment>
<sequence length="206" mass="23353">MKTIKIPLLALFLLNALFIFAQQSKQNINMKIDSIGNAKVTISMTMNASQWQQWNGSYGNNPSALKREIERGMPAFFVDDFKLDKDDMNRSFALSLNAYGACRIDKRGKWIMNTDQKDAQLTALTKHKYMLVSSPPEYGGSLQQIYTIELPEAAHQIKTDKDAFGKSTFEFKMDQPSGPFNYMRWSGVFLIVIGGAWFGKNAVTRK</sequence>
<dbReference type="RefSeq" id="WP_147085932.1">
    <property type="nucleotide sequence ID" value="NZ_VORM01000012.1"/>
</dbReference>
<feature type="transmembrane region" description="Helical" evidence="1">
    <location>
        <begin position="182"/>
        <end position="199"/>
    </location>
</feature>
<keyword evidence="1" id="KW-0812">Transmembrane</keyword>
<dbReference type="AlphaFoldDB" id="A0A5C6ZLM3"/>
<dbReference type="OrthoDB" id="1436150at2"/>
<feature type="signal peptide" evidence="2">
    <location>
        <begin position="1"/>
        <end position="21"/>
    </location>
</feature>
<dbReference type="EMBL" id="VORO01000006">
    <property type="protein sequence ID" value="TXD89574.1"/>
    <property type="molecule type" value="Genomic_DNA"/>
</dbReference>
<feature type="chain" id="PRO_5023107401" evidence="2">
    <location>
        <begin position="22"/>
        <end position="206"/>
    </location>
</feature>
<organism evidence="3 4">
    <name type="scientific">Subsaximicrobium wynnwilliamsii</name>
    <dbReference type="NCBI Taxonomy" id="291179"/>
    <lineage>
        <taxon>Bacteria</taxon>
        <taxon>Pseudomonadati</taxon>
        <taxon>Bacteroidota</taxon>
        <taxon>Flavobacteriia</taxon>
        <taxon>Flavobacteriales</taxon>
        <taxon>Flavobacteriaceae</taxon>
        <taxon>Subsaximicrobium</taxon>
    </lineage>
</organism>
<name>A0A5C6ZLM3_9FLAO</name>
<evidence type="ECO:0000313" key="3">
    <source>
        <dbReference type="EMBL" id="TXD89574.1"/>
    </source>
</evidence>
<protein>
    <submittedName>
        <fullName evidence="3">Uncharacterized protein</fullName>
    </submittedName>
</protein>
<keyword evidence="1" id="KW-0472">Membrane</keyword>
<keyword evidence="2" id="KW-0732">Signal</keyword>
<proteinExistence type="predicted"/>
<keyword evidence="1" id="KW-1133">Transmembrane helix</keyword>
<evidence type="ECO:0000256" key="2">
    <source>
        <dbReference type="SAM" id="SignalP"/>
    </source>
</evidence>